<protein>
    <submittedName>
        <fullName evidence="8">Copper resistance protein CopD</fullName>
    </submittedName>
</protein>
<keyword evidence="3 6" id="KW-0812">Transmembrane</keyword>
<evidence type="ECO:0000256" key="3">
    <source>
        <dbReference type="ARBA" id="ARBA00022692"/>
    </source>
</evidence>
<name>A0A417YNB3_9BACI</name>
<evidence type="ECO:0000313" key="8">
    <source>
        <dbReference type="EMBL" id="RHW35063.1"/>
    </source>
</evidence>
<sequence>MDILVMISQVLLYVCFAVLAGGFLLLLIPSTYRPDIKIAPYYFLISSIMVPIFAFIPVLDTTLFIAPRLGFGEALKVVLLTYTVGNAWNFTLIGSILLVLIIVLMRSMGNRISTSIVLALTFGLMLTIAWSSHAGAMEPFKGITGHFVHLAAISIWVGVVLVVGWFATNHDNWLTFLSWFSKVAIGCLVATGLSGILLMDVMVDGYTDSWMVSYGQGLLIKHLFLIPLVFYALLNGLVVKYFLSKDAAFNPIPWIRLEGIVLFVIFAMTAFFTQQSPPHGNYLTDDAISPLFQLFHGGIIDSSSTVGLTINLDIVYFFFLALLLVGLILLSIYKKASIVVTFLISCLFVVNVYIMVMISIVVR</sequence>
<dbReference type="InterPro" id="IPR008457">
    <property type="entry name" value="Cu-R_CopD_dom"/>
</dbReference>
<dbReference type="PANTHER" id="PTHR34820:SF4">
    <property type="entry name" value="INNER MEMBRANE PROTEIN YEBZ"/>
    <property type="match status" value="1"/>
</dbReference>
<dbReference type="InterPro" id="IPR032694">
    <property type="entry name" value="CopC/D"/>
</dbReference>
<feature type="transmembrane region" description="Helical" evidence="6">
    <location>
        <begin position="116"/>
        <end position="135"/>
    </location>
</feature>
<dbReference type="AlphaFoldDB" id="A0A417YNB3"/>
<evidence type="ECO:0000256" key="4">
    <source>
        <dbReference type="ARBA" id="ARBA00022989"/>
    </source>
</evidence>
<keyword evidence="5 6" id="KW-0472">Membrane</keyword>
<evidence type="ECO:0000313" key="9">
    <source>
        <dbReference type="Proteomes" id="UP000285456"/>
    </source>
</evidence>
<feature type="transmembrane region" description="Helical" evidence="6">
    <location>
        <begin position="79"/>
        <end position="104"/>
    </location>
</feature>
<feature type="transmembrane region" description="Helical" evidence="6">
    <location>
        <begin position="340"/>
        <end position="362"/>
    </location>
</feature>
<feature type="transmembrane region" description="Helical" evidence="6">
    <location>
        <begin position="147"/>
        <end position="167"/>
    </location>
</feature>
<feature type="transmembrane region" description="Helical" evidence="6">
    <location>
        <begin position="6"/>
        <end position="28"/>
    </location>
</feature>
<feature type="domain" description="Copper resistance protein D" evidence="7">
    <location>
        <begin position="176"/>
        <end position="271"/>
    </location>
</feature>
<comment type="caution">
    <text evidence="8">The sequence shown here is derived from an EMBL/GenBank/DDBJ whole genome shotgun (WGS) entry which is preliminary data.</text>
</comment>
<feature type="transmembrane region" description="Helical" evidence="6">
    <location>
        <begin position="219"/>
        <end position="243"/>
    </location>
</feature>
<reference evidence="8 9" key="1">
    <citation type="journal article" date="2007" name="Int. J. Syst. Evol. Microbiol.">
        <title>Oceanobacillus profundus sp. nov., isolated from a deep-sea sediment core.</title>
        <authorList>
            <person name="Kim Y.G."/>
            <person name="Choi D.H."/>
            <person name="Hyun S."/>
            <person name="Cho B.C."/>
        </authorList>
    </citation>
    <scope>NUCLEOTIDE SEQUENCE [LARGE SCALE GENOMIC DNA]</scope>
    <source>
        <strain evidence="8 9">DSM 18246</strain>
    </source>
</reference>
<dbReference type="GO" id="GO:0005886">
    <property type="term" value="C:plasma membrane"/>
    <property type="evidence" value="ECO:0007669"/>
    <property type="project" value="UniProtKB-SubCell"/>
</dbReference>
<dbReference type="RefSeq" id="WP_095310260.1">
    <property type="nucleotide sequence ID" value="NZ_PHUT01000001.1"/>
</dbReference>
<evidence type="ECO:0000256" key="2">
    <source>
        <dbReference type="ARBA" id="ARBA00022475"/>
    </source>
</evidence>
<feature type="transmembrane region" description="Helical" evidence="6">
    <location>
        <begin position="179"/>
        <end position="199"/>
    </location>
</feature>
<dbReference type="Pfam" id="PF05425">
    <property type="entry name" value="CopD"/>
    <property type="match status" value="1"/>
</dbReference>
<gene>
    <name evidence="8" type="ORF">D1B32_00105</name>
</gene>
<keyword evidence="9" id="KW-1185">Reference proteome</keyword>
<comment type="subcellular location">
    <subcellularLocation>
        <location evidence="1">Cell membrane</location>
        <topology evidence="1">Multi-pass membrane protein</topology>
    </subcellularLocation>
</comment>
<evidence type="ECO:0000256" key="5">
    <source>
        <dbReference type="ARBA" id="ARBA00023136"/>
    </source>
</evidence>
<organism evidence="8 9">
    <name type="scientific">Oceanobacillus profundus</name>
    <dbReference type="NCBI Taxonomy" id="372463"/>
    <lineage>
        <taxon>Bacteria</taxon>
        <taxon>Bacillati</taxon>
        <taxon>Bacillota</taxon>
        <taxon>Bacilli</taxon>
        <taxon>Bacillales</taxon>
        <taxon>Bacillaceae</taxon>
        <taxon>Oceanobacillus</taxon>
    </lineage>
</organism>
<evidence type="ECO:0000256" key="6">
    <source>
        <dbReference type="SAM" id="Phobius"/>
    </source>
</evidence>
<evidence type="ECO:0000256" key="1">
    <source>
        <dbReference type="ARBA" id="ARBA00004651"/>
    </source>
</evidence>
<accession>A0A417YNB3</accession>
<proteinExistence type="predicted"/>
<dbReference type="OrthoDB" id="2387346at2"/>
<feature type="transmembrane region" description="Helical" evidence="6">
    <location>
        <begin position="255"/>
        <end position="273"/>
    </location>
</feature>
<dbReference type="GO" id="GO:0006825">
    <property type="term" value="P:copper ion transport"/>
    <property type="evidence" value="ECO:0007669"/>
    <property type="project" value="InterPro"/>
</dbReference>
<evidence type="ECO:0000259" key="7">
    <source>
        <dbReference type="Pfam" id="PF05425"/>
    </source>
</evidence>
<dbReference type="EMBL" id="QWEH01000001">
    <property type="protein sequence ID" value="RHW35063.1"/>
    <property type="molecule type" value="Genomic_DNA"/>
</dbReference>
<keyword evidence="4 6" id="KW-1133">Transmembrane helix</keyword>
<dbReference type="PANTHER" id="PTHR34820">
    <property type="entry name" value="INNER MEMBRANE PROTEIN YEBZ"/>
    <property type="match status" value="1"/>
</dbReference>
<feature type="transmembrane region" description="Helical" evidence="6">
    <location>
        <begin position="40"/>
        <end position="59"/>
    </location>
</feature>
<keyword evidence="2" id="KW-1003">Cell membrane</keyword>
<dbReference type="Proteomes" id="UP000285456">
    <property type="component" value="Unassembled WGS sequence"/>
</dbReference>
<feature type="transmembrane region" description="Helical" evidence="6">
    <location>
        <begin position="314"/>
        <end position="333"/>
    </location>
</feature>